<reference evidence="1" key="1">
    <citation type="submission" date="2020-03" db="EMBL/GenBank/DDBJ databases">
        <title>The deep terrestrial virosphere.</title>
        <authorList>
            <person name="Holmfeldt K."/>
            <person name="Nilsson E."/>
            <person name="Simone D."/>
            <person name="Lopez-Fernandez M."/>
            <person name="Wu X."/>
            <person name="de Brujin I."/>
            <person name="Lundin D."/>
            <person name="Andersson A."/>
            <person name="Bertilsson S."/>
            <person name="Dopson M."/>
        </authorList>
    </citation>
    <scope>NUCLEOTIDE SEQUENCE</scope>
    <source>
        <strain evidence="1">MM415B05789</strain>
    </source>
</reference>
<protein>
    <submittedName>
        <fullName evidence="1">Uncharacterized protein</fullName>
    </submittedName>
</protein>
<sequence length="111" mass="12656">MIIKPREYRICKMCGKRELVADEVHGCDQCGKELSQVDADVLELTNFRMDGDESVGTAYHLCSWICTLRKLRNIQSNYFVELPILRFDDVGGSINATALWQAIRQIAMEVT</sequence>
<dbReference type="EMBL" id="MT143542">
    <property type="protein sequence ID" value="QJA97981.1"/>
    <property type="molecule type" value="Genomic_DNA"/>
</dbReference>
<evidence type="ECO:0000313" key="1">
    <source>
        <dbReference type="EMBL" id="QJA97981.1"/>
    </source>
</evidence>
<dbReference type="AlphaFoldDB" id="A0A6M3LYG9"/>
<name>A0A6M3LYG9_9ZZZZ</name>
<gene>
    <name evidence="1" type="ORF">MM415B05789_0004</name>
</gene>
<organism evidence="1">
    <name type="scientific">viral metagenome</name>
    <dbReference type="NCBI Taxonomy" id="1070528"/>
    <lineage>
        <taxon>unclassified sequences</taxon>
        <taxon>metagenomes</taxon>
        <taxon>organismal metagenomes</taxon>
    </lineage>
</organism>
<proteinExistence type="predicted"/>
<accession>A0A6M3LYG9</accession>